<dbReference type="FunCoup" id="A0A1D2VBT0">
    <property type="interactions" value="10"/>
</dbReference>
<name>A0A1D2VBT0_9ASCO</name>
<gene>
    <name evidence="2" type="ORF">ASCRUDRAFT_9706</name>
</gene>
<dbReference type="InterPro" id="IPR018786">
    <property type="entry name" value="Mit_KHE1"/>
</dbReference>
<dbReference type="GeneID" id="30968862"/>
<dbReference type="GO" id="GO:1902600">
    <property type="term" value="P:proton transmembrane transport"/>
    <property type="evidence" value="ECO:0007669"/>
    <property type="project" value="TreeGrafter"/>
</dbReference>
<dbReference type="OrthoDB" id="5562676at2759"/>
<dbReference type="PANTHER" id="PTHR28062:SF1">
    <property type="entry name" value="TRANSMEMBRANE PROTEIN"/>
    <property type="match status" value="1"/>
</dbReference>
<dbReference type="AlphaFoldDB" id="A0A1D2VBT0"/>
<protein>
    <submittedName>
        <fullName evidence="2">Uncharacterized protein</fullName>
    </submittedName>
</protein>
<dbReference type="RefSeq" id="XP_020045240.1">
    <property type="nucleotide sequence ID" value="XM_020195226.1"/>
</dbReference>
<keyword evidence="1" id="KW-1133">Transmembrane helix</keyword>
<feature type="transmembrane region" description="Helical" evidence="1">
    <location>
        <begin position="307"/>
        <end position="326"/>
    </location>
</feature>
<evidence type="ECO:0000256" key="1">
    <source>
        <dbReference type="SAM" id="Phobius"/>
    </source>
</evidence>
<evidence type="ECO:0000313" key="2">
    <source>
        <dbReference type="EMBL" id="ODV58933.1"/>
    </source>
</evidence>
<sequence>MAFMIRRRNLLIGRSACVGLNQLSYPQREYSTGNTYEKNNGNGDDIKPEIKPNPKLAPLNIMVLPVTNKKIFLYYNFNQQYNVHTYLSLKTLKPVTTSTFNPNSNSTFNLVSEKFKETKLKASIYSNKFIVKFNSVWLGLLKSDKRSIKYCCNLIQKLIDNINWNEICLRSIPSREVILREIQVVSDTDKQKNIDNFHNDMNYNGNRDDGKGYLKKHDVNEMLLKELKLNHEKRVNFILDNNNNNNYNDGDNKITITHDEMINNKISLNLIKPIPLYFPKEFISNFEVSKKLEKISINSTNYHTKQLIYCLVGIPLTLPIAVVPLIPNFPGFYLCYRAYCHVKALVGLKHLKYLLNNGSIDSSNLKNGKRNSFLDENYITGNLIYEDLKEFNDIYSKYSGNRIEFNSSLNDKKEKMVINKEMIADIVQFTGLQDLKTPLEIAYKQESKKRIIIVEKKKNWIEDLIDINSNKVEINNNNNN</sequence>
<dbReference type="PANTHER" id="PTHR28062">
    <property type="entry name" value="K+-H+ EXCHANGE-LIKE PROTEIN"/>
    <property type="match status" value="1"/>
</dbReference>
<dbReference type="GO" id="GO:0005743">
    <property type="term" value="C:mitochondrial inner membrane"/>
    <property type="evidence" value="ECO:0007669"/>
    <property type="project" value="TreeGrafter"/>
</dbReference>
<dbReference type="Pfam" id="PF10173">
    <property type="entry name" value="Mit_KHE1"/>
    <property type="match status" value="1"/>
</dbReference>
<dbReference type="GO" id="GO:0006813">
    <property type="term" value="P:potassium ion transport"/>
    <property type="evidence" value="ECO:0007669"/>
    <property type="project" value="TreeGrafter"/>
</dbReference>
<dbReference type="STRING" id="1344418.A0A1D2VBT0"/>
<proteinExistence type="predicted"/>
<dbReference type="InParanoid" id="A0A1D2VBT0"/>
<evidence type="ECO:0000313" key="3">
    <source>
        <dbReference type="Proteomes" id="UP000095038"/>
    </source>
</evidence>
<dbReference type="Proteomes" id="UP000095038">
    <property type="component" value="Unassembled WGS sequence"/>
</dbReference>
<dbReference type="EMBL" id="KV454488">
    <property type="protein sequence ID" value="ODV58933.1"/>
    <property type="molecule type" value="Genomic_DNA"/>
</dbReference>
<organism evidence="2 3">
    <name type="scientific">Ascoidea rubescens DSM 1968</name>
    <dbReference type="NCBI Taxonomy" id="1344418"/>
    <lineage>
        <taxon>Eukaryota</taxon>
        <taxon>Fungi</taxon>
        <taxon>Dikarya</taxon>
        <taxon>Ascomycota</taxon>
        <taxon>Saccharomycotina</taxon>
        <taxon>Saccharomycetes</taxon>
        <taxon>Ascoideaceae</taxon>
        <taxon>Ascoidea</taxon>
    </lineage>
</organism>
<keyword evidence="3" id="KW-1185">Reference proteome</keyword>
<keyword evidence="1" id="KW-0472">Membrane</keyword>
<keyword evidence="1" id="KW-0812">Transmembrane</keyword>
<reference evidence="3" key="1">
    <citation type="submission" date="2016-05" db="EMBL/GenBank/DDBJ databases">
        <title>Comparative genomics of biotechnologically important yeasts.</title>
        <authorList>
            <consortium name="DOE Joint Genome Institute"/>
            <person name="Riley R."/>
            <person name="Haridas S."/>
            <person name="Wolfe K.H."/>
            <person name="Lopes M.R."/>
            <person name="Hittinger C.T."/>
            <person name="Goker M."/>
            <person name="Salamov A."/>
            <person name="Wisecaver J."/>
            <person name="Long T.M."/>
            <person name="Aerts A.L."/>
            <person name="Barry K."/>
            <person name="Choi C."/>
            <person name="Clum A."/>
            <person name="Coughlan A.Y."/>
            <person name="Deshpande S."/>
            <person name="Douglass A.P."/>
            <person name="Hanson S.J."/>
            <person name="Klenk H.-P."/>
            <person name="Labutti K."/>
            <person name="Lapidus A."/>
            <person name="Lindquist E."/>
            <person name="Lipzen A."/>
            <person name="Meier-Kolthoff J.P."/>
            <person name="Ohm R.A."/>
            <person name="Otillar R.P."/>
            <person name="Pangilinan J."/>
            <person name="Peng Y."/>
            <person name="Rokas A."/>
            <person name="Rosa C.A."/>
            <person name="Scheuner C."/>
            <person name="Sibirny A.A."/>
            <person name="Slot J.C."/>
            <person name="Stielow J.B."/>
            <person name="Sun H."/>
            <person name="Kurtzman C.P."/>
            <person name="Blackwell M."/>
            <person name="Grigoriev I.V."/>
            <person name="Jeffries T.W."/>
        </authorList>
    </citation>
    <scope>NUCLEOTIDE SEQUENCE [LARGE SCALE GENOMIC DNA]</scope>
    <source>
        <strain evidence="3">DSM 1968</strain>
    </source>
</reference>
<accession>A0A1D2VBT0</accession>